<evidence type="ECO:0000313" key="2">
    <source>
        <dbReference type="Proteomes" id="UP000004473"/>
    </source>
</evidence>
<feature type="non-terminal residue" evidence="1">
    <location>
        <position position="31"/>
    </location>
</feature>
<dbReference type="EMBL" id="AJMT01000072">
    <property type="protein sequence ID" value="EIG29382.1"/>
    <property type="molecule type" value="Genomic_DNA"/>
</dbReference>
<sequence>MEQLILEFCEISVNYGAYFKYDKESIYLFGC</sequence>
<proteinExistence type="predicted"/>
<name>I2NU71_NEISI</name>
<dbReference type="Proteomes" id="UP000004473">
    <property type="component" value="Unassembled WGS sequence"/>
</dbReference>
<dbReference type="AlphaFoldDB" id="I2NU71"/>
<gene>
    <name evidence="1" type="ORF">HMPREF1051_1492</name>
</gene>
<comment type="caution">
    <text evidence="1">The sequence shown here is derived from an EMBL/GenBank/DDBJ whole genome shotgun (WGS) entry which is preliminary data.</text>
</comment>
<accession>I2NU71</accession>
<protein>
    <submittedName>
        <fullName evidence="1">Uncharacterized protein</fullName>
    </submittedName>
</protein>
<organism evidence="1 2">
    <name type="scientific">Neisseria sicca VK64</name>
    <dbReference type="NCBI Taxonomy" id="1095748"/>
    <lineage>
        <taxon>Bacteria</taxon>
        <taxon>Pseudomonadati</taxon>
        <taxon>Pseudomonadota</taxon>
        <taxon>Betaproteobacteria</taxon>
        <taxon>Neisseriales</taxon>
        <taxon>Neisseriaceae</taxon>
        <taxon>Neisseria</taxon>
    </lineage>
</organism>
<evidence type="ECO:0000313" key="1">
    <source>
        <dbReference type="EMBL" id="EIG29382.1"/>
    </source>
</evidence>
<reference evidence="1 2" key="1">
    <citation type="submission" date="2012-04" db="EMBL/GenBank/DDBJ databases">
        <authorList>
            <person name="Harkins D.M."/>
            <person name="Madupu R."/>
            <person name="Durkin A.S."/>
            <person name="Torralba M."/>
            <person name="Methe B."/>
            <person name="Sutton G.G."/>
            <person name="Nelson K.E."/>
        </authorList>
    </citation>
    <scope>NUCLEOTIDE SEQUENCE [LARGE SCALE GENOMIC DNA]</scope>
    <source>
        <strain evidence="1 2">VK64</strain>
    </source>
</reference>